<dbReference type="Proteomes" id="UP001430701">
    <property type="component" value="Unassembled WGS sequence"/>
</dbReference>
<dbReference type="PANTHER" id="PTHR43877:SF2">
    <property type="entry name" value="AMINOALKYLPHOSPHONATE N-ACETYLTRANSFERASE-RELATED"/>
    <property type="match status" value="1"/>
</dbReference>
<evidence type="ECO:0000313" key="6">
    <source>
        <dbReference type="Proteomes" id="UP000020406"/>
    </source>
</evidence>
<reference evidence="4 6" key="1">
    <citation type="journal article" date="2014" name="Genome Announc.">
        <title>Draft Genome Sequence of Xylella fastidiosa Pear Leaf Scorch Strain in Taiwan.</title>
        <authorList>
            <person name="Su C.C."/>
            <person name="Deng W.L."/>
            <person name="Jan F.J."/>
            <person name="Chang C.J."/>
            <person name="Huang H."/>
            <person name="Chen J."/>
        </authorList>
    </citation>
    <scope>NUCLEOTIDE SEQUENCE [LARGE SCALE GENOMIC DNA]</scope>
    <source>
        <strain evidence="4 6">PLS229</strain>
    </source>
</reference>
<dbReference type="SUPFAM" id="SSF55729">
    <property type="entry name" value="Acyl-CoA N-acyltransferases (Nat)"/>
    <property type="match status" value="1"/>
</dbReference>
<feature type="domain" description="N-acetyltransferase" evidence="3">
    <location>
        <begin position="6"/>
        <end position="157"/>
    </location>
</feature>
<evidence type="ECO:0000313" key="4">
    <source>
        <dbReference type="EMBL" id="EWS77143.1"/>
    </source>
</evidence>
<dbReference type="EMBL" id="JDSQ01000030">
    <property type="protein sequence ID" value="EWS77143.1"/>
    <property type="molecule type" value="Genomic_DNA"/>
</dbReference>
<name>Z9JGK8_9GAMM</name>
<dbReference type="eggNOG" id="COG0456">
    <property type="taxonomic scope" value="Bacteria"/>
</dbReference>
<evidence type="ECO:0000259" key="3">
    <source>
        <dbReference type="PROSITE" id="PS51186"/>
    </source>
</evidence>
<dbReference type="PROSITE" id="PS51186">
    <property type="entry name" value="GNAT"/>
    <property type="match status" value="1"/>
</dbReference>
<keyword evidence="1 4" id="KW-0808">Transferase</keyword>
<keyword evidence="7" id="KW-1185">Reference proteome</keyword>
<dbReference type="InterPro" id="IPR000182">
    <property type="entry name" value="GNAT_dom"/>
</dbReference>
<dbReference type="GeneID" id="68901635"/>
<evidence type="ECO:0000313" key="5">
    <source>
        <dbReference type="EMBL" id="MCD8471903.1"/>
    </source>
</evidence>
<dbReference type="InterPro" id="IPR050832">
    <property type="entry name" value="Bact_Acetyltransf"/>
</dbReference>
<organism evidence="4 6">
    <name type="scientific">Xylella taiwanensis</name>
    <dbReference type="NCBI Taxonomy" id="1444770"/>
    <lineage>
        <taxon>Bacteria</taxon>
        <taxon>Pseudomonadati</taxon>
        <taxon>Pseudomonadota</taxon>
        <taxon>Gammaproteobacteria</taxon>
        <taxon>Lysobacterales</taxon>
        <taxon>Lysobacteraceae</taxon>
        <taxon>Xylella</taxon>
    </lineage>
</organism>
<dbReference type="KEGG" id="xtw:AB672_10050"/>
<dbReference type="Gene3D" id="3.40.630.30">
    <property type="match status" value="1"/>
</dbReference>
<dbReference type="CDD" id="cd04301">
    <property type="entry name" value="NAT_SF"/>
    <property type="match status" value="1"/>
</dbReference>
<dbReference type="InterPro" id="IPR016181">
    <property type="entry name" value="Acyl_CoA_acyltransferase"/>
</dbReference>
<dbReference type="PATRIC" id="fig|1444770.3.peg.2922"/>
<dbReference type="OrthoDB" id="193056at2"/>
<dbReference type="Proteomes" id="UP000020406">
    <property type="component" value="Unassembled WGS sequence"/>
</dbReference>
<accession>Z9JGK8</accession>
<dbReference type="STRING" id="1444770.AF72_12375"/>
<evidence type="ECO:0000256" key="2">
    <source>
        <dbReference type="ARBA" id="ARBA00023315"/>
    </source>
</evidence>
<keyword evidence="2" id="KW-0012">Acyltransferase</keyword>
<gene>
    <name evidence="4" type="ORF">AF72_12375</name>
    <name evidence="5" type="ORF">LPH55_00055</name>
</gene>
<protein>
    <submittedName>
        <fullName evidence="4">GCN5 family acetyltransferase</fullName>
    </submittedName>
    <submittedName>
        <fullName evidence="5">GNAT family N-acetyltransferase</fullName>
    </submittedName>
</protein>
<dbReference type="PANTHER" id="PTHR43877">
    <property type="entry name" value="AMINOALKYLPHOSPHONATE N-ACETYLTRANSFERASE-RELATED-RELATED"/>
    <property type="match status" value="1"/>
</dbReference>
<dbReference type="RefSeq" id="WP_038272751.1">
    <property type="nucleotide sequence ID" value="NZ_CP053627.1"/>
</dbReference>
<dbReference type="GO" id="GO:0016747">
    <property type="term" value="F:acyltransferase activity, transferring groups other than amino-acyl groups"/>
    <property type="evidence" value="ECO:0007669"/>
    <property type="project" value="InterPro"/>
</dbReference>
<dbReference type="AlphaFoldDB" id="Z9JGK8"/>
<proteinExistence type="predicted"/>
<evidence type="ECO:0000313" key="7">
    <source>
        <dbReference type="Proteomes" id="UP001430701"/>
    </source>
</evidence>
<comment type="caution">
    <text evidence="4">The sequence shown here is derived from an EMBL/GenBank/DDBJ whole genome shotgun (WGS) entry which is preliminary data.</text>
</comment>
<sequence length="157" mass="17493">MKTALLEWRVAAPGDEPVLVAMMRRFYVEDAIAFDAARPLGALRTLLADPGLGEVLLWLAPDGEVVGYAVLTLCFSVEVGGHYVWLDGLYLEPAVRGHGWGHQALAHVEARVKALGFDLLRMEVSHHNKGAKQLYLEFGYCDDKCDLLSRRLSERCR</sequence>
<dbReference type="Pfam" id="PF00583">
    <property type="entry name" value="Acetyltransf_1"/>
    <property type="match status" value="1"/>
</dbReference>
<reference evidence="5" key="2">
    <citation type="submission" date="2021-11" db="EMBL/GenBank/DDBJ databases">
        <title>Genome sequence of Xylella taiwanensis PLS432.</title>
        <authorList>
            <person name="Weng L.-W."/>
            <person name="Su C.-C."/>
            <person name="Tsai C.-W."/>
            <person name="Kuo C.-H."/>
        </authorList>
    </citation>
    <scope>NUCLEOTIDE SEQUENCE</scope>
    <source>
        <strain evidence="5">PLS432</strain>
    </source>
</reference>
<dbReference type="EMBL" id="JAJPPU010000001">
    <property type="protein sequence ID" value="MCD8471903.1"/>
    <property type="molecule type" value="Genomic_DNA"/>
</dbReference>
<evidence type="ECO:0000256" key="1">
    <source>
        <dbReference type="ARBA" id="ARBA00022679"/>
    </source>
</evidence>